<evidence type="ECO:0000259" key="3">
    <source>
        <dbReference type="Pfam" id="PF18738"/>
    </source>
</evidence>
<protein>
    <recommendedName>
        <fullName evidence="3">DZIP3-like HEPN domain-containing protein</fullName>
    </recommendedName>
</protein>
<evidence type="ECO:0000256" key="2">
    <source>
        <dbReference type="SAM" id="MobiDB-lite"/>
    </source>
</evidence>
<organism evidence="4 5">
    <name type="scientific">Magallana gigas</name>
    <name type="common">Pacific oyster</name>
    <name type="synonym">Crassostrea gigas</name>
    <dbReference type="NCBI Taxonomy" id="29159"/>
    <lineage>
        <taxon>Eukaryota</taxon>
        <taxon>Metazoa</taxon>
        <taxon>Spiralia</taxon>
        <taxon>Lophotrochozoa</taxon>
        <taxon>Mollusca</taxon>
        <taxon>Bivalvia</taxon>
        <taxon>Autobranchia</taxon>
        <taxon>Pteriomorphia</taxon>
        <taxon>Ostreida</taxon>
        <taxon>Ostreoidea</taxon>
        <taxon>Ostreidae</taxon>
        <taxon>Magallana</taxon>
    </lineage>
</organism>
<dbReference type="EnsemblMetazoa" id="G31240.1">
    <property type="protein sequence ID" value="G31240.1:cds"/>
    <property type="gene ID" value="G31240"/>
</dbReference>
<sequence length="419" mass="47896">MEDVPGTSKAPYIMPGKSTENFFRLCQLIMTICSDLLRDILSHYIQPSDLRSELDKNRKRLENKMNYQQRSLIYPTTGNAPLVAKDMDISVIYIILRNICKISDHKKGWGNAPCKGDTSIAACIERIRLQRNSITGHSTNGTVEDVEFQNIWAELKDAIVEIEKRLTGGELYQRLVDTLLTCNLNPTDAKMYKEKFDKLQSQLIVKQENIESIEQELQEQISMKRDLEKRDKRLEDLEKRVKSLEDEQRRLTSKITESEQVTKKGTMIDTIRNLYKRGVENDEETDDTRLMSAIDVPGSGWIDHIANVKIGRLWVSDYDKILKEVNFQNVIQTVTDASCSFGKFDVTSEGFLLLRLVEGEIEEKAKSNHEHCNDAPDSFEDRTGSVETLSKDVQGSNTDHDHCYAVSLPETSEGTHVLR</sequence>
<evidence type="ECO:0000313" key="4">
    <source>
        <dbReference type="EnsemblMetazoa" id="G31240.1:cds"/>
    </source>
</evidence>
<feature type="coiled-coil region" evidence="1">
    <location>
        <begin position="196"/>
        <end position="261"/>
    </location>
</feature>
<feature type="domain" description="DZIP3-like HEPN" evidence="3">
    <location>
        <begin position="48"/>
        <end position="186"/>
    </location>
</feature>
<feature type="region of interest" description="Disordered" evidence="2">
    <location>
        <begin position="365"/>
        <end position="384"/>
    </location>
</feature>
<dbReference type="Pfam" id="PF18738">
    <property type="entry name" value="HEPN_DZIP3"/>
    <property type="match status" value="1"/>
</dbReference>
<reference evidence="4" key="1">
    <citation type="submission" date="2022-08" db="UniProtKB">
        <authorList>
            <consortium name="EnsemblMetazoa"/>
        </authorList>
    </citation>
    <scope>IDENTIFICATION</scope>
    <source>
        <strain evidence="4">05x7-T-G4-1.051#20</strain>
    </source>
</reference>
<name>A0A8W8M5B9_MAGGI</name>
<keyword evidence="5" id="KW-1185">Reference proteome</keyword>
<keyword evidence="1" id="KW-0175">Coiled coil</keyword>
<evidence type="ECO:0000256" key="1">
    <source>
        <dbReference type="SAM" id="Coils"/>
    </source>
</evidence>
<proteinExistence type="predicted"/>
<evidence type="ECO:0000313" key="5">
    <source>
        <dbReference type="Proteomes" id="UP000005408"/>
    </source>
</evidence>
<dbReference type="InterPro" id="IPR041249">
    <property type="entry name" value="HEPN_DZIP3"/>
</dbReference>
<accession>A0A8W8M5B9</accession>
<dbReference type="AlphaFoldDB" id="A0A8W8M5B9"/>
<dbReference type="Proteomes" id="UP000005408">
    <property type="component" value="Unassembled WGS sequence"/>
</dbReference>